<feature type="transmembrane region" description="Helical" evidence="6">
    <location>
        <begin position="481"/>
        <end position="507"/>
    </location>
</feature>
<dbReference type="Gene3D" id="1.20.1740.10">
    <property type="entry name" value="Amino acid/polyamine transporter I"/>
    <property type="match status" value="1"/>
</dbReference>
<dbReference type="AlphaFoldDB" id="Q6KI84"/>
<keyword evidence="2" id="KW-1003">Cell membrane</keyword>
<feature type="transmembrane region" description="Helical" evidence="6">
    <location>
        <begin position="329"/>
        <end position="348"/>
    </location>
</feature>
<gene>
    <name evidence="7" type="primary">gap1</name>
    <name evidence="7" type="ordered locus">MMOB2060</name>
</gene>
<evidence type="ECO:0000256" key="4">
    <source>
        <dbReference type="ARBA" id="ARBA00022989"/>
    </source>
</evidence>
<proteinExistence type="predicted"/>
<feature type="transmembrane region" description="Helical" evidence="6">
    <location>
        <begin position="129"/>
        <end position="150"/>
    </location>
</feature>
<keyword evidence="5 6" id="KW-0472">Membrane</keyword>
<sequence length="531" mass="59888">MNQSSFKKTSKIKDNKFTNKQYFFYAINHIIGFGFIATISGVLNLGSFGILVFAIAAFISFVVALVFSRAAQAFPDTVGGSYAYAKKAFGRKMAFLNGWNQYMQGPLLSASAPLFLANILISFDPDNVIIYSSVSILIFVLLNIIATLGINFSKKFLFSFASIKWAIIAIAFFIVIVIAFINRSFAENIQTTRAVGAAVIFGSVVSFLFAFGGFGAITAISKDTKTQNFRKLLMFVFYIVLIFYFLFYIFFLGINTSPLINSDPFARIYIIAFGTTGLVLFTIGLFFNQSSARISATIAIGRGLSPLAADGFFPHYLSKKNSKNEYKNAIYFSATLSIISMIFLNIIPRVLNLQDSFNNILQIGTLGFLLQYILTTWTVLVLKYKKLINKIPLWELLVYYLGLIIMITVFVVVLIPPTVGAPWTLAETIKTPTFIFALSLGFVVWYFTSLDKKRAKKYHLKGFNSALNYNFQIPKYNTFKIWNLFLVILMNLLLPVLGTIIYLFIVYDKKRMHNFYLQGIENKSLDFYSES</sequence>
<feature type="transmembrane region" description="Helical" evidence="6">
    <location>
        <begin position="102"/>
        <end position="123"/>
    </location>
</feature>
<dbReference type="PIRSF" id="PIRSF006060">
    <property type="entry name" value="AA_transporter"/>
    <property type="match status" value="1"/>
</dbReference>
<organism evidence="7 8">
    <name type="scientific">Mycoplasma mobile (strain ATCC 43663 / 163K / NCTC 11711)</name>
    <name type="common">Mesomycoplasma mobile</name>
    <dbReference type="NCBI Taxonomy" id="267748"/>
    <lineage>
        <taxon>Bacteria</taxon>
        <taxon>Bacillati</taxon>
        <taxon>Mycoplasmatota</taxon>
        <taxon>Mycoplasmoidales</taxon>
        <taxon>Metamycoplasmataceae</taxon>
        <taxon>Mesomycoplasma</taxon>
    </lineage>
</organism>
<feature type="transmembrane region" description="Helical" evidence="6">
    <location>
        <begin position="162"/>
        <end position="182"/>
    </location>
</feature>
<evidence type="ECO:0000256" key="6">
    <source>
        <dbReference type="SAM" id="Phobius"/>
    </source>
</evidence>
<accession>Q6KI84</accession>
<keyword evidence="4 6" id="KW-1133">Transmembrane helix</keyword>
<dbReference type="PANTHER" id="PTHR42770:SF18">
    <property type="entry name" value="ARGININE_AGMATINE ANTIPORTER"/>
    <property type="match status" value="1"/>
</dbReference>
<dbReference type="GO" id="GO:0022857">
    <property type="term" value="F:transmembrane transporter activity"/>
    <property type="evidence" value="ECO:0007669"/>
    <property type="project" value="InterPro"/>
</dbReference>
<comment type="subcellular location">
    <subcellularLocation>
        <location evidence="1">Cell membrane</location>
        <topology evidence="1">Multi-pass membrane protein</topology>
    </subcellularLocation>
</comment>
<evidence type="ECO:0000256" key="1">
    <source>
        <dbReference type="ARBA" id="ARBA00004651"/>
    </source>
</evidence>
<dbReference type="GO" id="GO:0005886">
    <property type="term" value="C:plasma membrane"/>
    <property type="evidence" value="ECO:0007669"/>
    <property type="project" value="UniProtKB-SubCell"/>
</dbReference>
<feature type="transmembrane region" description="Helical" evidence="6">
    <location>
        <begin position="48"/>
        <end position="67"/>
    </location>
</feature>
<evidence type="ECO:0000256" key="5">
    <source>
        <dbReference type="ARBA" id="ARBA00023136"/>
    </source>
</evidence>
<protein>
    <submittedName>
        <fullName evidence="7">Amino acid permease</fullName>
    </submittedName>
</protein>
<dbReference type="EMBL" id="AE017308">
    <property type="protein sequence ID" value="AAT27692.1"/>
    <property type="molecule type" value="Genomic_DNA"/>
</dbReference>
<dbReference type="HOGENOM" id="CLU_601059_0_0_14"/>
<evidence type="ECO:0000313" key="8">
    <source>
        <dbReference type="Proteomes" id="UP000009072"/>
    </source>
</evidence>
<evidence type="ECO:0000313" key="7">
    <source>
        <dbReference type="EMBL" id="AAT27692.1"/>
    </source>
</evidence>
<dbReference type="KEGG" id="mmo:MMOB2060"/>
<dbReference type="PANTHER" id="PTHR42770">
    <property type="entry name" value="AMINO ACID TRANSPORTER-RELATED"/>
    <property type="match status" value="1"/>
</dbReference>
<keyword evidence="3 6" id="KW-0812">Transmembrane</keyword>
<evidence type="ECO:0000256" key="3">
    <source>
        <dbReference type="ARBA" id="ARBA00022692"/>
    </source>
</evidence>
<feature type="transmembrane region" description="Helical" evidence="6">
    <location>
        <begin position="21"/>
        <end position="42"/>
    </location>
</feature>
<evidence type="ECO:0000256" key="2">
    <source>
        <dbReference type="ARBA" id="ARBA00022475"/>
    </source>
</evidence>
<feature type="transmembrane region" description="Helical" evidence="6">
    <location>
        <begin position="396"/>
        <end position="417"/>
    </location>
</feature>
<dbReference type="STRING" id="267748.MMOB2060"/>
<dbReference type="RefSeq" id="WP_011264726.1">
    <property type="nucleotide sequence ID" value="NC_006908.1"/>
</dbReference>
<keyword evidence="8" id="KW-1185">Reference proteome</keyword>
<dbReference type="InterPro" id="IPR050367">
    <property type="entry name" value="APC_superfamily"/>
</dbReference>
<dbReference type="Pfam" id="PF13520">
    <property type="entry name" value="AA_permease_2"/>
    <property type="match status" value="1"/>
</dbReference>
<feature type="transmembrane region" description="Helical" evidence="6">
    <location>
        <begin position="429"/>
        <end position="448"/>
    </location>
</feature>
<dbReference type="eggNOG" id="COG0531">
    <property type="taxonomic scope" value="Bacteria"/>
</dbReference>
<feature type="transmembrane region" description="Helical" evidence="6">
    <location>
        <begin position="266"/>
        <end position="287"/>
    </location>
</feature>
<dbReference type="InterPro" id="IPR002293">
    <property type="entry name" value="AA/rel_permease1"/>
</dbReference>
<feature type="transmembrane region" description="Helical" evidence="6">
    <location>
        <begin position="360"/>
        <end position="384"/>
    </location>
</feature>
<feature type="transmembrane region" description="Helical" evidence="6">
    <location>
        <begin position="194"/>
        <end position="220"/>
    </location>
</feature>
<reference evidence="7 8" key="1">
    <citation type="journal article" date="2004" name="Genome Res.">
        <title>The complete genome and proteome of Mycoplasma mobile.</title>
        <authorList>
            <person name="Jaffe J.D."/>
            <person name="Stange-Thomann N."/>
            <person name="Smith C."/>
            <person name="DeCaprio D."/>
            <person name="Fisher S."/>
            <person name="Butler J."/>
            <person name="Calvo S."/>
            <person name="Elkins T."/>
            <person name="FitzGerald M.G."/>
            <person name="Hafez N."/>
            <person name="Kodira C.D."/>
            <person name="Major J."/>
            <person name="Wang S."/>
            <person name="Wilkinson J."/>
            <person name="Nicol R."/>
            <person name="Nusbaum C."/>
            <person name="Birren B."/>
            <person name="Berg H.C."/>
            <person name="Church G.M."/>
        </authorList>
    </citation>
    <scope>NUCLEOTIDE SEQUENCE [LARGE SCALE GENOMIC DNA]</scope>
    <source>
        <strain evidence="8">ATCC 43663 / 163K / NCTC 11711</strain>
    </source>
</reference>
<dbReference type="OrthoDB" id="396415at2"/>
<feature type="transmembrane region" description="Helical" evidence="6">
    <location>
        <begin position="232"/>
        <end position="254"/>
    </location>
</feature>
<dbReference type="Proteomes" id="UP000009072">
    <property type="component" value="Chromosome"/>
</dbReference>
<name>Q6KI84_MYCM1</name>